<comment type="caution">
    <text evidence="1">The sequence shown here is derived from an EMBL/GenBank/DDBJ whole genome shotgun (WGS) entry which is preliminary data.</text>
</comment>
<dbReference type="Proteomes" id="UP001276300">
    <property type="component" value="Unassembled WGS sequence"/>
</dbReference>
<reference evidence="1" key="1">
    <citation type="journal article" date="2023" name="J Glob Antimicrob Resist">
        <title>Emergence of NDM-1 and KPC-3 carbapenemases in Kluyvera cryocrescens: Investigating genetic heterogeneity and acquisition routes of blaNDM-1 in Enterobacterales species in Portugal.</title>
        <authorList>
            <person name="Loiodice M."/>
            <person name="Ribeiro M."/>
            <person name="Peixe L."/>
            <person name="Novais A."/>
        </authorList>
    </citation>
    <scope>NUCLEOTIDE SEQUENCE</scope>
    <source>
        <strain evidence="1">K629</strain>
    </source>
</reference>
<organism evidence="1 2">
    <name type="scientific">Kluyvera cryocrescens</name>
    <name type="common">Kluyvera citrophila</name>
    <dbReference type="NCBI Taxonomy" id="580"/>
    <lineage>
        <taxon>Bacteria</taxon>
        <taxon>Pseudomonadati</taxon>
        <taxon>Pseudomonadota</taxon>
        <taxon>Gammaproteobacteria</taxon>
        <taxon>Enterobacterales</taxon>
        <taxon>Enterobacteriaceae</taxon>
        <taxon>Kluyvera</taxon>
    </lineage>
</organism>
<name>A0AAW9CAW7_KLUCR</name>
<evidence type="ECO:0000313" key="2">
    <source>
        <dbReference type="Proteomes" id="UP001276300"/>
    </source>
</evidence>
<evidence type="ECO:0000313" key="1">
    <source>
        <dbReference type="EMBL" id="MDW3779018.1"/>
    </source>
</evidence>
<proteinExistence type="predicted"/>
<sequence>MALENSTNKTLDLEYRDPRGVVHVAGWNWGKQQVYFTRQEYLHECLQPAWKFQQYL</sequence>
<accession>A0AAW9CAW7</accession>
<protein>
    <submittedName>
        <fullName evidence="1">DUF4222 domain-containing protein</fullName>
    </submittedName>
</protein>
<gene>
    <name evidence="1" type="ORF">QWU01_19630</name>
</gene>
<dbReference type="AlphaFoldDB" id="A0AAW9CAW7"/>
<dbReference type="EMBL" id="JAUEQX010000018">
    <property type="protein sequence ID" value="MDW3779018.1"/>
    <property type="molecule type" value="Genomic_DNA"/>
</dbReference>